<evidence type="ECO:0000259" key="2">
    <source>
        <dbReference type="Pfam" id="PF13579"/>
    </source>
</evidence>
<dbReference type="Proteomes" id="UP000031829">
    <property type="component" value="Chromosome"/>
</dbReference>
<accession>A0A0B6AM29</accession>
<feature type="domain" description="Glycosyl transferase family 1" evidence="1">
    <location>
        <begin position="218"/>
        <end position="374"/>
    </location>
</feature>
<dbReference type="GeneID" id="93641499"/>
<dbReference type="EMBL" id="CP009920">
    <property type="protein sequence ID" value="AJI20869.1"/>
    <property type="molecule type" value="Genomic_DNA"/>
</dbReference>
<feature type="domain" description="Glycosyltransferase subfamily 4-like N-terminal" evidence="2">
    <location>
        <begin position="19"/>
        <end position="203"/>
    </location>
</feature>
<protein>
    <submittedName>
        <fullName evidence="3">Glycosyl transferases group 1 family protein</fullName>
    </submittedName>
</protein>
<dbReference type="InterPro" id="IPR050194">
    <property type="entry name" value="Glycosyltransferase_grp1"/>
</dbReference>
<evidence type="ECO:0000313" key="4">
    <source>
        <dbReference type="Proteomes" id="UP000031829"/>
    </source>
</evidence>
<dbReference type="AlphaFoldDB" id="A0A0B6AM29"/>
<sequence>MTKRVLVISQHFYPEIGSAGNRIKNIYKLLKDENYDVNVLTTEPTYPNKKIYHDEQFWDDESIDEENDVTRIGVKNRKYSRSIINRLMYYLEIAFKMMLFILTDRKQYDVIFVTSPPIFIAVVGLLAKYRYRRPLILDIRDLWPESLKGVGVFNYPVVISVFSRLEKILYVKADHIIVNSEGFIRFMTEKYAIPLNKIHFMPNAANRNEISMIESGSDVFKVMYAGNIGLAQDVTVLMELAKELNEYSIELTVMGYGFKKKEFVRFAKEHKLTNVRFIKPTTRQECLHIISEHHIGIVTLNGNRVFETVLPGKIIDYMTCGIPIVASVSGYAKDVIVSHEAGIVSDTNTADDMLRHILYLYQNPSKRSEMSRNSLNYVKNHFFWEKNIEVLIRLIENKSSEQLHIEQPESVDKVEVL</sequence>
<dbReference type="Pfam" id="PF13579">
    <property type="entry name" value="Glyco_trans_4_4"/>
    <property type="match status" value="1"/>
</dbReference>
<dbReference type="InterPro" id="IPR001296">
    <property type="entry name" value="Glyco_trans_1"/>
</dbReference>
<dbReference type="RefSeq" id="WP_034653730.1">
    <property type="nucleotide sequence ID" value="NZ_CP009920.1"/>
</dbReference>
<dbReference type="Gene3D" id="3.40.50.2000">
    <property type="entry name" value="Glycogen Phosphorylase B"/>
    <property type="match status" value="2"/>
</dbReference>
<dbReference type="InterPro" id="IPR028098">
    <property type="entry name" value="Glyco_trans_4-like_N"/>
</dbReference>
<dbReference type="GO" id="GO:0016758">
    <property type="term" value="F:hexosyltransferase activity"/>
    <property type="evidence" value="ECO:0007669"/>
    <property type="project" value="TreeGrafter"/>
</dbReference>
<dbReference type="PANTHER" id="PTHR45947">
    <property type="entry name" value="SULFOQUINOVOSYL TRANSFERASE SQD2"/>
    <property type="match status" value="1"/>
</dbReference>
<name>A0A0B6AM29_PRIM2</name>
<dbReference type="HOGENOM" id="CLU_009583_11_2_9"/>
<proteinExistence type="predicted"/>
<dbReference type="PANTHER" id="PTHR45947:SF3">
    <property type="entry name" value="SULFOQUINOVOSYL TRANSFERASE SQD2"/>
    <property type="match status" value="1"/>
</dbReference>
<evidence type="ECO:0000259" key="1">
    <source>
        <dbReference type="Pfam" id="PF00534"/>
    </source>
</evidence>
<keyword evidence="3" id="KW-0808">Transferase</keyword>
<reference evidence="3 4" key="1">
    <citation type="journal article" date="2015" name="Genome Announc.">
        <title>Complete genome sequences for 35 biothreat assay-relevant bacillus species.</title>
        <authorList>
            <person name="Johnson S.L."/>
            <person name="Daligault H.E."/>
            <person name="Davenport K.W."/>
            <person name="Jaissle J."/>
            <person name="Frey K.G."/>
            <person name="Ladner J.T."/>
            <person name="Broomall S.M."/>
            <person name="Bishop-Lilly K.A."/>
            <person name="Bruce D.C."/>
            <person name="Gibbons H.S."/>
            <person name="Coyne S.R."/>
            <person name="Lo C.C."/>
            <person name="Meincke L."/>
            <person name="Munk A.C."/>
            <person name="Koroleva G.I."/>
            <person name="Rosenzweig C.N."/>
            <person name="Palacios G.F."/>
            <person name="Redden C.L."/>
            <person name="Minogue T.D."/>
            <person name="Chain P.S."/>
        </authorList>
    </citation>
    <scope>NUCLEOTIDE SEQUENCE [LARGE SCALE GENOMIC DNA]</scope>
    <source>
        <strain evidence="4">ATCC 14581 / DSM 32 / JCM 2506 / NBRC 15308 / NCIMB 9376 / NCTC 10342 / NRRL B-14308 / VKM B-512</strain>
    </source>
</reference>
<dbReference type="CDD" id="cd03794">
    <property type="entry name" value="GT4_WbuB-like"/>
    <property type="match status" value="1"/>
</dbReference>
<evidence type="ECO:0000313" key="3">
    <source>
        <dbReference type="EMBL" id="AJI20869.1"/>
    </source>
</evidence>
<organism evidence="3 4">
    <name type="scientific">Priestia megaterium (strain ATCC 14581 / DSM 32 / CCUG 1817 / JCM 2506 / NBRC 15308 / NCIMB 9376 / NCTC 10342 / NRRL B-14308 / VKM B-512 / Ford 19)</name>
    <name type="common">Bacillus megaterium</name>
    <dbReference type="NCBI Taxonomy" id="1348623"/>
    <lineage>
        <taxon>Bacteria</taxon>
        <taxon>Bacillati</taxon>
        <taxon>Bacillota</taxon>
        <taxon>Bacilli</taxon>
        <taxon>Bacillales</taxon>
        <taxon>Bacillaceae</taxon>
        <taxon>Priestia</taxon>
    </lineage>
</organism>
<dbReference type="Pfam" id="PF00534">
    <property type="entry name" value="Glycos_transf_1"/>
    <property type="match status" value="1"/>
</dbReference>
<dbReference type="SUPFAM" id="SSF53756">
    <property type="entry name" value="UDP-Glycosyltransferase/glycogen phosphorylase"/>
    <property type="match status" value="1"/>
</dbReference>
<gene>
    <name evidence="3" type="ORF">BG04_3440</name>
</gene>
<dbReference type="KEGG" id="bmeg:BG04_3440"/>